<evidence type="ECO:0000256" key="5">
    <source>
        <dbReference type="ARBA" id="ARBA00023125"/>
    </source>
</evidence>
<dbReference type="InterPro" id="IPR007696">
    <property type="entry name" value="DNA_mismatch_repair_MutS_core"/>
</dbReference>
<dbReference type="Proteomes" id="UP000649617">
    <property type="component" value="Unassembled WGS sequence"/>
</dbReference>
<keyword evidence="5 6" id="KW-0238">DNA-binding</keyword>
<dbReference type="InterPro" id="IPR016151">
    <property type="entry name" value="DNA_mismatch_repair_MutS_N"/>
</dbReference>
<keyword evidence="6" id="KW-0234">DNA repair</keyword>
<dbReference type="OrthoDB" id="10252754at2759"/>
<proteinExistence type="inferred from homology"/>
<evidence type="ECO:0000256" key="3">
    <source>
        <dbReference type="ARBA" id="ARBA00022763"/>
    </source>
</evidence>
<comment type="function">
    <text evidence="6">Component of the post-replicative DNA mismatch repair system (MMR).</text>
</comment>
<name>A0A812R084_SYMPI</name>
<reference evidence="9" key="1">
    <citation type="submission" date="2021-02" db="EMBL/GenBank/DDBJ databases">
        <authorList>
            <person name="Dougan E. K."/>
            <person name="Rhodes N."/>
            <person name="Thang M."/>
            <person name="Chan C."/>
        </authorList>
    </citation>
    <scope>NUCLEOTIDE SEQUENCE</scope>
</reference>
<dbReference type="InterPro" id="IPR036678">
    <property type="entry name" value="MutS_con_dom_sf"/>
</dbReference>
<dbReference type="PROSITE" id="PS00486">
    <property type="entry name" value="DNA_MISMATCH_REPAIR_2"/>
    <property type="match status" value="1"/>
</dbReference>
<evidence type="ECO:0000313" key="9">
    <source>
        <dbReference type="EMBL" id="CAE7412410.1"/>
    </source>
</evidence>
<feature type="region of interest" description="Disordered" evidence="7">
    <location>
        <begin position="1"/>
        <end position="66"/>
    </location>
</feature>
<dbReference type="Gene3D" id="3.40.50.300">
    <property type="entry name" value="P-loop containing nucleotide triphosphate hydrolases"/>
    <property type="match status" value="1"/>
</dbReference>
<dbReference type="GO" id="GO:0005524">
    <property type="term" value="F:ATP binding"/>
    <property type="evidence" value="ECO:0007669"/>
    <property type="project" value="UniProtKB-UniRule"/>
</dbReference>
<dbReference type="InterPro" id="IPR017261">
    <property type="entry name" value="DNA_mismatch_repair_MutS/MSH"/>
</dbReference>
<dbReference type="SUPFAM" id="SSF55271">
    <property type="entry name" value="DNA repair protein MutS, domain I"/>
    <property type="match status" value="1"/>
</dbReference>
<evidence type="ECO:0000256" key="2">
    <source>
        <dbReference type="ARBA" id="ARBA00022741"/>
    </source>
</evidence>
<dbReference type="SUPFAM" id="SSF53150">
    <property type="entry name" value="DNA repair protein MutS, domain II"/>
    <property type="match status" value="1"/>
</dbReference>
<dbReference type="Pfam" id="PF00488">
    <property type="entry name" value="MutS_V"/>
    <property type="match status" value="1"/>
</dbReference>
<dbReference type="SUPFAM" id="SSF52540">
    <property type="entry name" value="P-loop containing nucleoside triphosphate hydrolases"/>
    <property type="match status" value="1"/>
</dbReference>
<dbReference type="PANTHER" id="PTHR11361">
    <property type="entry name" value="DNA MISMATCH REPAIR PROTEIN MUTS FAMILY MEMBER"/>
    <property type="match status" value="1"/>
</dbReference>
<dbReference type="Pfam" id="PF05188">
    <property type="entry name" value="MutS_II"/>
    <property type="match status" value="1"/>
</dbReference>
<dbReference type="EMBL" id="CAJNIZ010018575">
    <property type="protein sequence ID" value="CAE7412410.1"/>
    <property type="molecule type" value="Genomic_DNA"/>
</dbReference>
<evidence type="ECO:0000256" key="1">
    <source>
        <dbReference type="ARBA" id="ARBA00006271"/>
    </source>
</evidence>
<evidence type="ECO:0000313" key="10">
    <source>
        <dbReference type="Proteomes" id="UP000649617"/>
    </source>
</evidence>
<keyword evidence="4 6" id="KW-0067">ATP-binding</keyword>
<evidence type="ECO:0000259" key="8">
    <source>
        <dbReference type="PROSITE" id="PS00486"/>
    </source>
</evidence>
<dbReference type="InterPro" id="IPR000432">
    <property type="entry name" value="DNA_mismatch_repair_MutS_C"/>
</dbReference>
<dbReference type="GO" id="GO:0032301">
    <property type="term" value="C:MutSalpha complex"/>
    <property type="evidence" value="ECO:0007669"/>
    <property type="project" value="TreeGrafter"/>
</dbReference>
<keyword evidence="10" id="KW-1185">Reference proteome</keyword>
<dbReference type="GO" id="GO:0030983">
    <property type="term" value="F:mismatched DNA binding"/>
    <property type="evidence" value="ECO:0007669"/>
    <property type="project" value="UniProtKB-UniRule"/>
</dbReference>
<dbReference type="SUPFAM" id="SSF48334">
    <property type="entry name" value="DNA repair protein MutS, domain III"/>
    <property type="match status" value="1"/>
</dbReference>
<dbReference type="GO" id="GO:0140664">
    <property type="term" value="F:ATP-dependent DNA damage sensor activity"/>
    <property type="evidence" value="ECO:0007669"/>
    <property type="project" value="InterPro"/>
</dbReference>
<dbReference type="SMART" id="SM00534">
    <property type="entry name" value="MUTSac"/>
    <property type="match status" value="1"/>
</dbReference>
<dbReference type="PIRSF" id="PIRSF037677">
    <property type="entry name" value="DNA_mis_repair_Msh6"/>
    <property type="match status" value="1"/>
</dbReference>
<dbReference type="AlphaFoldDB" id="A0A812R084"/>
<keyword evidence="2 6" id="KW-0547">Nucleotide-binding</keyword>
<gene>
    <name evidence="9" type="primary">MSH6</name>
    <name evidence="9" type="ORF">SPIL2461_LOCUS10167</name>
</gene>
<dbReference type="Pfam" id="PF05192">
    <property type="entry name" value="MutS_III"/>
    <property type="match status" value="1"/>
</dbReference>
<keyword evidence="3 6" id="KW-0227">DNA damage</keyword>
<organism evidence="9 10">
    <name type="scientific">Symbiodinium pilosum</name>
    <name type="common">Dinoflagellate</name>
    <dbReference type="NCBI Taxonomy" id="2952"/>
    <lineage>
        <taxon>Eukaryota</taxon>
        <taxon>Sar</taxon>
        <taxon>Alveolata</taxon>
        <taxon>Dinophyceae</taxon>
        <taxon>Suessiales</taxon>
        <taxon>Symbiodiniaceae</taxon>
        <taxon>Symbiodinium</taxon>
    </lineage>
</organism>
<dbReference type="Gene3D" id="3.30.420.110">
    <property type="entry name" value="MutS, connector domain"/>
    <property type="match status" value="1"/>
</dbReference>
<dbReference type="SMART" id="SM00533">
    <property type="entry name" value="MUTSd"/>
    <property type="match status" value="1"/>
</dbReference>
<dbReference type="PANTHER" id="PTHR11361:SF148">
    <property type="entry name" value="DNA MISMATCH REPAIR PROTEIN MSH6"/>
    <property type="match status" value="1"/>
</dbReference>
<evidence type="ECO:0000256" key="6">
    <source>
        <dbReference type="PIRNR" id="PIRNR037677"/>
    </source>
</evidence>
<dbReference type="InterPro" id="IPR007860">
    <property type="entry name" value="DNA_mmatch_repair_MutS_con_dom"/>
</dbReference>
<comment type="similarity">
    <text evidence="1 6">Belongs to the DNA mismatch repair MutS family.</text>
</comment>
<sequence>MAAQSPIARFFTPAQKVVQEHAASLTNSPPQTPGPRGGGRHVAQQSWKDDEISTPPSIQSRKRCLKVDPVSDAKKVKQNVPTKDDTSCPDPCTAHALPASCETPKRVQDGPKDLRATLQLAERSAPGSIPPFTAECFHHFENGGLQYSWPTWLRPENLRDSQGLRPTEPGYNQGTLWVPDPIKEKGEYQKAQGHNTPMLMQFWKLKARHFDKVALFKVGKFYEIFYYDAFIAQRVCNLKWMSQEKKPHVGFPEMAKHEYAKRIVEAGFKVVVVEQVERVVETNQRKSDKEGGPSCVERDVCEVFTNGTLVDPELLAGPGSRFLAYLCFEGSAQKSLDFAACLVDCATSQIQLGHFVDAPDRNRLRTLLAQLQPSEVVYDAANLPMEVLQLLKRLPCRPQLSPRCVGDCGLLGARDKINKYRTAHPKAFTSAVEEVLAQDSAIMAAAGVMGYLEAALLAERLLPFALWDVLATAATTRASSQRMILDATALSALEVVETLEGGYEGSLLSFLDHTSTPFGFRLLKQWICAPLLDLEDIQSRQEAVEFFLKNDELSKQLSASLKKCIAAGKISKLPVDLERATSRIWSYALQAERKAVMYDDITARRLGHFAELMQAYEQCFQLLSTAFPSNGSLPGRLAMIARTQKSGGILPDLMPVISKLRGSMIETTAANGSVKFRPRDGADSAYDQKTRQINMIKSQLDQELQQVRKAYPKVQFAFVHRLPGYRYEVECDEHSMSAATVRNLDITARPKGKIRFHTPQIKELIAQLDQLENEQEDCIFPFLSKLFREFHAHQAPFRALVRCVSEVDALLSLAAASRSLPGASCRAEFVASDNAAAASIELRACRHPVVAAKMGSAFVPNDTVLNACGVPGLLIVTGPNMGGKSTVLRQTCIAIVMAQVGCRVNATKCRLSPVDRIFTRIGAYDAVLEGKSTLLTELEETAALLMHGTPRSLAVLDELGRGTSTFDGAAIASAVLDELKSQVRCPVLFATHYHPVSRKAAEDTACVAPFHMAAAVDENTHEMTFLYKFLPGLCPSSHGHNVAKIAGLPEPVLAEARARSAEFDSGVARINEVEQLVQLAAQRNVADLKELFRQRQKSS</sequence>
<evidence type="ECO:0000256" key="7">
    <source>
        <dbReference type="SAM" id="MobiDB-lite"/>
    </source>
</evidence>
<comment type="caution">
    <text evidence="9">The sequence shown here is derived from an EMBL/GenBank/DDBJ whole genome shotgun (WGS) entry which is preliminary data.</text>
</comment>
<dbReference type="Pfam" id="PF01624">
    <property type="entry name" value="MutS_I"/>
    <property type="match status" value="1"/>
</dbReference>
<feature type="domain" description="DNA mismatch repair proteins mutS family" evidence="8">
    <location>
        <begin position="952"/>
        <end position="968"/>
    </location>
</feature>
<dbReference type="GO" id="GO:0006298">
    <property type="term" value="P:mismatch repair"/>
    <property type="evidence" value="ECO:0007669"/>
    <property type="project" value="InterPro"/>
</dbReference>
<dbReference type="Gene3D" id="1.10.1420.10">
    <property type="match status" value="2"/>
</dbReference>
<dbReference type="InterPro" id="IPR007695">
    <property type="entry name" value="DNA_mismatch_repair_MutS-lik_N"/>
</dbReference>
<evidence type="ECO:0000256" key="4">
    <source>
        <dbReference type="ARBA" id="ARBA00022840"/>
    </source>
</evidence>
<protein>
    <recommendedName>
        <fullName evidence="6">DNA mismatch repair protein</fullName>
    </recommendedName>
</protein>
<dbReference type="InterPro" id="IPR027417">
    <property type="entry name" value="P-loop_NTPase"/>
</dbReference>
<dbReference type="InterPro" id="IPR036187">
    <property type="entry name" value="DNA_mismatch_repair_MutS_sf"/>
</dbReference>
<dbReference type="InterPro" id="IPR045076">
    <property type="entry name" value="MutS"/>
</dbReference>
<dbReference type="Gene3D" id="3.40.1170.10">
    <property type="entry name" value="DNA repair protein MutS, domain I"/>
    <property type="match status" value="1"/>
</dbReference>
<accession>A0A812R084</accession>